<gene>
    <name evidence="2" type="ORF">RJ40_03035</name>
</gene>
<accession>A0A8A3S4I3</accession>
<dbReference type="RefSeq" id="WP_265581894.1">
    <property type="nucleotide sequence ID" value="NZ_CP036172.1"/>
</dbReference>
<keyword evidence="1" id="KW-0812">Transmembrane</keyword>
<protein>
    <submittedName>
        <fullName evidence="2">Uncharacterized protein</fullName>
    </submittedName>
</protein>
<feature type="transmembrane region" description="Helical" evidence="1">
    <location>
        <begin position="63"/>
        <end position="81"/>
    </location>
</feature>
<dbReference type="AlphaFoldDB" id="A0A8A3S4I3"/>
<keyword evidence="1" id="KW-1133">Transmembrane helix</keyword>
<organism evidence="2 3">
    <name type="scientific">Methanofollis aquaemaris</name>
    <dbReference type="NCBI Taxonomy" id="126734"/>
    <lineage>
        <taxon>Archaea</taxon>
        <taxon>Methanobacteriati</taxon>
        <taxon>Methanobacteriota</taxon>
        <taxon>Stenosarchaea group</taxon>
        <taxon>Methanomicrobia</taxon>
        <taxon>Methanomicrobiales</taxon>
        <taxon>Methanomicrobiaceae</taxon>
        <taxon>Methanofollis</taxon>
    </lineage>
</organism>
<dbReference type="Proteomes" id="UP001042704">
    <property type="component" value="Chromosome"/>
</dbReference>
<keyword evidence="1" id="KW-0472">Membrane</keyword>
<dbReference type="EMBL" id="CP036172">
    <property type="protein sequence ID" value="QSZ66546.1"/>
    <property type="molecule type" value="Genomic_DNA"/>
</dbReference>
<keyword evidence="3" id="KW-1185">Reference proteome</keyword>
<evidence type="ECO:0000256" key="1">
    <source>
        <dbReference type="SAM" id="Phobius"/>
    </source>
</evidence>
<name>A0A8A3S4I3_9EURY</name>
<dbReference type="KEGG" id="maqe:RJ40_03035"/>
<evidence type="ECO:0000313" key="3">
    <source>
        <dbReference type="Proteomes" id="UP001042704"/>
    </source>
</evidence>
<evidence type="ECO:0000313" key="2">
    <source>
        <dbReference type="EMBL" id="QSZ66546.1"/>
    </source>
</evidence>
<sequence length="93" mass="10275">MLRCPKCGSTDLYQVLGGYAGTRYRCKRCGYTGSFVVESDEELPPLSEEDGAGAEKSGSVYRWIKIIGFLLLVFIALNYLVGILRRMLTVMGA</sequence>
<dbReference type="GeneID" id="76423306"/>
<reference evidence="2" key="2">
    <citation type="submission" date="2019-02" db="EMBL/GenBank/DDBJ databases">
        <authorList>
            <person name="Chen S.-C."/>
            <person name="Chien H.-H."/>
            <person name="Lai M.-C."/>
        </authorList>
    </citation>
    <scope>NUCLEOTIDE SEQUENCE</scope>
    <source>
        <strain evidence="2">N2F9704</strain>
    </source>
</reference>
<proteinExistence type="predicted"/>
<reference evidence="2" key="1">
    <citation type="journal article" date="2001" name="Int. J. Syst. Evol. Microbiol.">
        <title>Methanofollis aquaemaris sp. nov., a methanogen isolated from an aquaculture fish pond.</title>
        <authorList>
            <person name="Lai M.C."/>
            <person name="Chen S.C."/>
        </authorList>
    </citation>
    <scope>NUCLEOTIDE SEQUENCE</scope>
    <source>
        <strain evidence="2">N2F9704</strain>
    </source>
</reference>